<evidence type="ECO:0000256" key="14">
    <source>
        <dbReference type="ARBA" id="ARBA00030999"/>
    </source>
</evidence>
<evidence type="ECO:0000259" key="17">
    <source>
        <dbReference type="SMART" id="SM00928"/>
    </source>
</evidence>
<comment type="subunit">
    <text evidence="15">Core subunit of respiratory chain NADH dehydrogenase (Complex I) which is composed of 45 different subunits. This is a component of the flavoprotein-sulfur (FP) fragment of the enzyme. Interacts with RAB5IF.</text>
</comment>
<dbReference type="GO" id="GO:0005743">
    <property type="term" value="C:mitochondrial inner membrane"/>
    <property type="evidence" value="ECO:0007669"/>
    <property type="project" value="UniProtKB-ARBA"/>
</dbReference>
<accession>A0A7J7RZZ4</accession>
<dbReference type="SUPFAM" id="SSF142019">
    <property type="entry name" value="Nqo1 FMN-binding domain-like"/>
    <property type="match status" value="1"/>
</dbReference>
<evidence type="ECO:0000256" key="11">
    <source>
        <dbReference type="ARBA" id="ARBA00023014"/>
    </source>
</evidence>
<organism evidence="18 19">
    <name type="scientific">Pipistrellus kuhlii</name>
    <name type="common">Kuhl's pipistrelle</name>
    <dbReference type="NCBI Taxonomy" id="59472"/>
    <lineage>
        <taxon>Eukaryota</taxon>
        <taxon>Metazoa</taxon>
        <taxon>Chordata</taxon>
        <taxon>Craniata</taxon>
        <taxon>Vertebrata</taxon>
        <taxon>Euteleostomi</taxon>
        <taxon>Mammalia</taxon>
        <taxon>Eutheria</taxon>
        <taxon>Laurasiatheria</taxon>
        <taxon>Chiroptera</taxon>
        <taxon>Yangochiroptera</taxon>
        <taxon>Vespertilionidae</taxon>
        <taxon>Pipistrellus</taxon>
    </lineage>
</organism>
<dbReference type="AlphaFoldDB" id="A0A7J7RZZ4"/>
<dbReference type="InterPro" id="IPR050837">
    <property type="entry name" value="ComplexI_51kDa_subunit"/>
</dbReference>
<evidence type="ECO:0000313" key="18">
    <source>
        <dbReference type="EMBL" id="KAF6281711.1"/>
    </source>
</evidence>
<comment type="similarity">
    <text evidence="3">Belongs to the complex I 51 kDa subunit family.</text>
</comment>
<gene>
    <name evidence="18" type="ORF">mPipKuh1_012246</name>
</gene>
<dbReference type="EC" id="7.1.1.2" evidence="4"/>
<keyword evidence="19" id="KW-1185">Reference proteome</keyword>
<dbReference type="SMART" id="SM00928">
    <property type="entry name" value="NADH_4Fe-4S"/>
    <property type="match status" value="1"/>
</dbReference>
<evidence type="ECO:0000256" key="12">
    <source>
        <dbReference type="ARBA" id="ARBA00023075"/>
    </source>
</evidence>
<dbReference type="GO" id="GO:0045271">
    <property type="term" value="C:respiratory chain complex I"/>
    <property type="evidence" value="ECO:0007669"/>
    <property type="project" value="UniProtKB-ARBA"/>
</dbReference>
<evidence type="ECO:0000256" key="16">
    <source>
        <dbReference type="ARBA" id="ARBA00048769"/>
    </source>
</evidence>
<comment type="cofactor">
    <cofactor evidence="1">
        <name>FMN</name>
        <dbReference type="ChEBI" id="CHEBI:58210"/>
    </cofactor>
</comment>
<dbReference type="InterPro" id="IPR019575">
    <property type="entry name" value="Nuop51_4Fe4S-bd"/>
</dbReference>
<dbReference type="PANTHER" id="PTHR11780">
    <property type="entry name" value="NADH-UBIQUINONE OXIDOREDUCTASE FLAVOPROTEIN 1 NDUFV1"/>
    <property type="match status" value="1"/>
</dbReference>
<comment type="caution">
    <text evidence="18">The sequence shown here is derived from an EMBL/GenBank/DDBJ whole genome shotgun (WGS) entry which is preliminary data.</text>
</comment>
<keyword evidence="10" id="KW-0408">Iron</keyword>
<keyword evidence="12 18" id="KW-0830">Ubiquinone</keyword>
<dbReference type="Gene3D" id="3.10.20.600">
    <property type="match status" value="1"/>
</dbReference>
<evidence type="ECO:0000256" key="15">
    <source>
        <dbReference type="ARBA" id="ARBA00046881"/>
    </source>
</evidence>
<dbReference type="SUPFAM" id="SSF142984">
    <property type="entry name" value="Nqo1 middle domain-like"/>
    <property type="match status" value="1"/>
</dbReference>
<reference evidence="18 19" key="1">
    <citation type="journal article" date="2020" name="Nature">
        <title>Six reference-quality genomes reveal evolution of bat adaptations.</title>
        <authorList>
            <person name="Jebb D."/>
            <person name="Huang Z."/>
            <person name="Pippel M."/>
            <person name="Hughes G.M."/>
            <person name="Lavrichenko K."/>
            <person name="Devanna P."/>
            <person name="Winkler S."/>
            <person name="Jermiin L.S."/>
            <person name="Skirmuntt E.C."/>
            <person name="Katzourakis A."/>
            <person name="Burkitt-Gray L."/>
            <person name="Ray D.A."/>
            <person name="Sullivan K.A.M."/>
            <person name="Roscito J.G."/>
            <person name="Kirilenko B.M."/>
            <person name="Davalos L.M."/>
            <person name="Corthals A.P."/>
            <person name="Power M.L."/>
            <person name="Jones G."/>
            <person name="Ransome R.D."/>
            <person name="Dechmann D.K.N."/>
            <person name="Locatelli A.G."/>
            <person name="Puechmaille S.J."/>
            <person name="Fedrigo O."/>
            <person name="Jarvis E.D."/>
            <person name="Hiller M."/>
            <person name="Vernes S.C."/>
            <person name="Myers E.W."/>
            <person name="Teeling E.C."/>
        </authorList>
    </citation>
    <scope>NUCLEOTIDE SEQUENCE [LARGE SCALE GENOMIC DNA]</scope>
    <source>
        <strain evidence="18">MPipKuh1</strain>
        <tissue evidence="18">Flight muscle</tissue>
    </source>
</reference>
<dbReference type="EMBL" id="JACAGB010000056">
    <property type="protein sequence ID" value="KAF6281711.1"/>
    <property type="molecule type" value="Genomic_DNA"/>
</dbReference>
<dbReference type="GO" id="GO:0010181">
    <property type="term" value="F:FMN binding"/>
    <property type="evidence" value="ECO:0007669"/>
    <property type="project" value="InterPro"/>
</dbReference>
<dbReference type="GO" id="GO:0008137">
    <property type="term" value="F:NADH dehydrogenase (ubiquinone) activity"/>
    <property type="evidence" value="ECO:0007669"/>
    <property type="project" value="UniProtKB-EC"/>
</dbReference>
<evidence type="ECO:0000313" key="19">
    <source>
        <dbReference type="Proteomes" id="UP000558488"/>
    </source>
</evidence>
<comment type="catalytic activity">
    <reaction evidence="16">
        <text>a ubiquinone + NADH + 5 H(+)(in) = a ubiquinol + NAD(+) + 4 H(+)(out)</text>
        <dbReference type="Rhea" id="RHEA:29091"/>
        <dbReference type="Rhea" id="RHEA-COMP:9565"/>
        <dbReference type="Rhea" id="RHEA-COMP:9566"/>
        <dbReference type="ChEBI" id="CHEBI:15378"/>
        <dbReference type="ChEBI" id="CHEBI:16389"/>
        <dbReference type="ChEBI" id="CHEBI:17976"/>
        <dbReference type="ChEBI" id="CHEBI:57540"/>
        <dbReference type="ChEBI" id="CHEBI:57945"/>
        <dbReference type="EC" id="7.1.1.2"/>
    </reaction>
    <physiologicalReaction direction="left-to-right" evidence="16">
        <dbReference type="Rhea" id="RHEA:29092"/>
    </physiologicalReaction>
</comment>
<name>A0A7J7RZZ4_PIPKU</name>
<evidence type="ECO:0000256" key="8">
    <source>
        <dbReference type="ARBA" id="ARBA00022643"/>
    </source>
</evidence>
<evidence type="ECO:0000256" key="3">
    <source>
        <dbReference type="ARBA" id="ARBA00007523"/>
    </source>
</evidence>
<dbReference type="InterPro" id="IPR054765">
    <property type="entry name" value="SLBB_dom"/>
</dbReference>
<dbReference type="PROSITE" id="PS00645">
    <property type="entry name" value="COMPLEX1_51K_2"/>
    <property type="match status" value="1"/>
</dbReference>
<dbReference type="InterPro" id="IPR037207">
    <property type="entry name" value="Nuop51_4Fe4S-bd_sf"/>
</dbReference>
<keyword evidence="6" id="KW-0004">4Fe-4S</keyword>
<protein>
    <recommendedName>
        <fullName evidence="5">NADH dehydrogenase [ubiquinone] flavoprotein 1, mitochondrial</fullName>
        <ecNumber evidence="4">7.1.1.2</ecNumber>
    </recommendedName>
    <alternativeName>
        <fullName evidence="13">Complex I-51kD</fullName>
    </alternativeName>
    <alternativeName>
        <fullName evidence="14">NADH-ubiquinone oxidoreductase 51 kDa subunit</fullName>
    </alternativeName>
</protein>
<evidence type="ECO:0000256" key="10">
    <source>
        <dbReference type="ARBA" id="ARBA00023004"/>
    </source>
</evidence>
<evidence type="ECO:0000256" key="9">
    <source>
        <dbReference type="ARBA" id="ARBA00022723"/>
    </source>
</evidence>
<evidence type="ECO:0000256" key="4">
    <source>
        <dbReference type="ARBA" id="ARBA00012944"/>
    </source>
</evidence>
<dbReference type="GO" id="GO:0046872">
    <property type="term" value="F:metal ion binding"/>
    <property type="evidence" value="ECO:0007669"/>
    <property type="project" value="UniProtKB-KW"/>
</dbReference>
<comment type="cofactor">
    <cofactor evidence="2">
        <name>[4Fe-4S] cluster</name>
        <dbReference type="ChEBI" id="CHEBI:49883"/>
    </cofactor>
</comment>
<dbReference type="Pfam" id="PF10589">
    <property type="entry name" value="NADH_4Fe-4S"/>
    <property type="match status" value="1"/>
</dbReference>
<sequence length="417" mass="45544">MLAARRLLGGSLPARVSVRFSGDTAAPKKTSFGSLKDEDRIFTNLYGRHDWRLKGAQRRGDWYKTKEILLKGPDWILGEIKTSGLRGRGGAGFPTGLKWSFMNKPSDGRPKYLVVNADEGEPGTCKDREIMRHDPHKLVEGCLVGGRAMGARAAYAYICGEETALIESIEGKQGKPRLKPPFPADVGVFGCPTTVANVETVSVSPTICRRGGSWFASFGRERNSGTKLFNISGHVNHPCTVEEEMSVPLKELIEKHAGGVTGGWDNLLAVIPGGSSTPLIPKSVCETVLMDFDALVQAQTGLGTAAVIVMDRSTDIVKAIARLIEFYKHESCGQCTPCREGVDWMNKVMARFVRGDARPAEIDSLWEISKQIEGHTICALGDGAAWPVQGLIRHFRPELEDRMQRFAQQHQVGQAAA</sequence>
<dbReference type="Gene3D" id="3.40.50.11540">
    <property type="entry name" value="NADH-ubiquinone oxidoreductase 51kDa subunit"/>
    <property type="match status" value="2"/>
</dbReference>
<dbReference type="InterPro" id="IPR011538">
    <property type="entry name" value="Nuo51_FMN-bd"/>
</dbReference>
<keyword evidence="8" id="KW-0288">FMN</keyword>
<evidence type="ECO:0000256" key="7">
    <source>
        <dbReference type="ARBA" id="ARBA00022630"/>
    </source>
</evidence>
<dbReference type="Proteomes" id="UP000558488">
    <property type="component" value="Unassembled WGS sequence"/>
</dbReference>
<keyword evidence="7" id="KW-0285">Flavoprotein</keyword>
<evidence type="ECO:0000256" key="2">
    <source>
        <dbReference type="ARBA" id="ARBA00001966"/>
    </source>
</evidence>
<keyword evidence="11" id="KW-0411">Iron-sulfur</keyword>
<dbReference type="Gene3D" id="1.20.1440.230">
    <property type="entry name" value="NADH-ubiquinone oxidoreductase 51kDa subunit, iron-sulphur binding domain"/>
    <property type="match status" value="1"/>
</dbReference>
<dbReference type="GO" id="GO:0051539">
    <property type="term" value="F:4 iron, 4 sulfur cluster binding"/>
    <property type="evidence" value="ECO:0007669"/>
    <property type="project" value="UniProtKB-KW"/>
</dbReference>
<dbReference type="SUPFAM" id="SSF140490">
    <property type="entry name" value="Nqo1C-terminal domain-like"/>
    <property type="match status" value="1"/>
</dbReference>
<dbReference type="InterPro" id="IPR037225">
    <property type="entry name" value="Nuo51_FMN-bd_sf"/>
</dbReference>
<dbReference type="FunFam" id="3.10.20.600:FF:000001">
    <property type="entry name" value="NADH dehydrogenase [ubiquinone] flavoprotein 1, mitochondrial"/>
    <property type="match status" value="1"/>
</dbReference>
<dbReference type="PANTHER" id="PTHR11780:SF10">
    <property type="entry name" value="NADH DEHYDROGENASE [UBIQUINONE] FLAVOPROTEIN 1, MITOCHONDRIAL"/>
    <property type="match status" value="1"/>
</dbReference>
<evidence type="ECO:0000256" key="5">
    <source>
        <dbReference type="ARBA" id="ARBA00022402"/>
    </source>
</evidence>
<keyword evidence="9" id="KW-0479">Metal-binding</keyword>
<dbReference type="NCBIfam" id="NF010120">
    <property type="entry name" value="PRK13596.1"/>
    <property type="match status" value="1"/>
</dbReference>
<evidence type="ECO:0000256" key="1">
    <source>
        <dbReference type="ARBA" id="ARBA00001917"/>
    </source>
</evidence>
<evidence type="ECO:0000256" key="13">
    <source>
        <dbReference type="ARBA" id="ARBA00030807"/>
    </source>
</evidence>
<dbReference type="Pfam" id="PF22461">
    <property type="entry name" value="SLBB_2"/>
    <property type="match status" value="1"/>
</dbReference>
<dbReference type="Pfam" id="PF01512">
    <property type="entry name" value="Complex1_51K"/>
    <property type="match status" value="1"/>
</dbReference>
<dbReference type="InterPro" id="IPR001949">
    <property type="entry name" value="NADH-UbQ_OxRdtase_51kDa_CS"/>
</dbReference>
<dbReference type="FunFam" id="1.20.1440.230:FF:000001">
    <property type="entry name" value="Mitochondrial NADH dehydrogenase flavoprotein 1"/>
    <property type="match status" value="1"/>
</dbReference>
<feature type="domain" description="NADH-ubiquinone oxidoreductase 51kDa subunit iron-sulphur binding" evidence="17">
    <location>
        <begin position="317"/>
        <end position="362"/>
    </location>
</feature>
<dbReference type="GO" id="GO:0006120">
    <property type="term" value="P:mitochondrial electron transport, NADH to ubiquinone"/>
    <property type="evidence" value="ECO:0007669"/>
    <property type="project" value="UniProtKB-ARBA"/>
</dbReference>
<evidence type="ECO:0000256" key="6">
    <source>
        <dbReference type="ARBA" id="ARBA00022485"/>
    </source>
</evidence>
<proteinExistence type="inferred from homology"/>